<feature type="compositionally biased region" description="Gly residues" evidence="1">
    <location>
        <begin position="269"/>
        <end position="285"/>
    </location>
</feature>
<feature type="non-terminal residue" evidence="2">
    <location>
        <position position="357"/>
    </location>
</feature>
<evidence type="ECO:0000256" key="1">
    <source>
        <dbReference type="SAM" id="MobiDB-lite"/>
    </source>
</evidence>
<comment type="caution">
    <text evidence="2">The sequence shown here is derived from an EMBL/GenBank/DDBJ whole genome shotgun (WGS) entry which is preliminary data.</text>
</comment>
<evidence type="ECO:0000313" key="3">
    <source>
        <dbReference type="Proteomes" id="UP000652761"/>
    </source>
</evidence>
<dbReference type="Proteomes" id="UP000652761">
    <property type="component" value="Unassembled WGS sequence"/>
</dbReference>
<accession>A0A843THU5</accession>
<proteinExistence type="predicted"/>
<dbReference type="AlphaFoldDB" id="A0A843THU5"/>
<dbReference type="EMBL" id="NMUH01000066">
    <property type="protein sequence ID" value="MQL70391.1"/>
    <property type="molecule type" value="Genomic_DNA"/>
</dbReference>
<feature type="non-terminal residue" evidence="2">
    <location>
        <position position="1"/>
    </location>
</feature>
<organism evidence="2 3">
    <name type="scientific">Colocasia esculenta</name>
    <name type="common">Wild taro</name>
    <name type="synonym">Arum esculentum</name>
    <dbReference type="NCBI Taxonomy" id="4460"/>
    <lineage>
        <taxon>Eukaryota</taxon>
        <taxon>Viridiplantae</taxon>
        <taxon>Streptophyta</taxon>
        <taxon>Embryophyta</taxon>
        <taxon>Tracheophyta</taxon>
        <taxon>Spermatophyta</taxon>
        <taxon>Magnoliopsida</taxon>
        <taxon>Liliopsida</taxon>
        <taxon>Araceae</taxon>
        <taxon>Aroideae</taxon>
        <taxon>Colocasieae</taxon>
        <taxon>Colocasia</taxon>
    </lineage>
</organism>
<reference evidence="2" key="1">
    <citation type="submission" date="2017-07" db="EMBL/GenBank/DDBJ databases">
        <title>Taro Niue Genome Assembly and Annotation.</title>
        <authorList>
            <person name="Atibalentja N."/>
            <person name="Keating K."/>
            <person name="Fields C.J."/>
        </authorList>
    </citation>
    <scope>NUCLEOTIDE SEQUENCE</scope>
    <source>
        <strain evidence="2">Niue_2</strain>
        <tissue evidence="2">Leaf</tissue>
    </source>
</reference>
<name>A0A843THU5_COLES</name>
<keyword evidence="3" id="KW-1185">Reference proteome</keyword>
<evidence type="ECO:0000313" key="2">
    <source>
        <dbReference type="EMBL" id="MQL70391.1"/>
    </source>
</evidence>
<sequence>GFVPFSGPTKSFHAILELRDIFANFPTTGVFPQLLTTFRGLSAIFWGAKRLPCNFAPFGNFSTISNRSRAFLHFSPQIGVFLQFSALQELFCNFPQIGGFYATSQGSRGSFAIFYLPGDFLQFLHLLEVFCNFPIPEVFLQFSALPGAFMTFPTNRKLLCNSPDSRDISVIFPFTGTFLQFWTAEGLFCNFFLNRGSFAISAPFGGISAIFSHPTDPREMRGLRAKGGRGSKDPWRWRAQGQANTPPSFYRGEGGEEEEDRRYPPSGWKGVGRGGLPPVGWQPEGGGLRLELQPEAPTSKRGGMDSHHFDCDRTFKLSCWFCILSEHFSGFASGCRQWDSAKEASALKLLRSLLRAM</sequence>
<gene>
    <name evidence="2" type="ORF">Taro_002714</name>
</gene>
<protein>
    <submittedName>
        <fullName evidence="2">Uncharacterized protein</fullName>
    </submittedName>
</protein>
<feature type="region of interest" description="Disordered" evidence="1">
    <location>
        <begin position="223"/>
        <end position="285"/>
    </location>
</feature>